<name>A0A919EGR0_9ACTN</name>
<dbReference type="RefSeq" id="WP_190133291.1">
    <property type="nucleotide sequence ID" value="NZ_BNBD01000026.1"/>
</dbReference>
<reference evidence="1" key="1">
    <citation type="journal article" date="2014" name="Int. J. Syst. Evol. Microbiol.">
        <title>Complete genome sequence of Corynebacterium casei LMG S-19264T (=DSM 44701T), isolated from a smear-ripened cheese.</title>
        <authorList>
            <consortium name="US DOE Joint Genome Institute (JGI-PGF)"/>
            <person name="Walter F."/>
            <person name="Albersmeier A."/>
            <person name="Kalinowski J."/>
            <person name="Ruckert C."/>
        </authorList>
    </citation>
    <scope>NUCLEOTIDE SEQUENCE</scope>
    <source>
        <strain evidence="1">JCM 4059</strain>
    </source>
</reference>
<dbReference type="EMBL" id="BNBD01000026">
    <property type="protein sequence ID" value="GHF74037.1"/>
    <property type="molecule type" value="Genomic_DNA"/>
</dbReference>
<protein>
    <submittedName>
        <fullName evidence="1">Uncharacterized protein</fullName>
    </submittedName>
</protein>
<keyword evidence="2" id="KW-1185">Reference proteome</keyword>
<evidence type="ECO:0000313" key="2">
    <source>
        <dbReference type="Proteomes" id="UP000638313"/>
    </source>
</evidence>
<dbReference type="Proteomes" id="UP000638313">
    <property type="component" value="Unassembled WGS sequence"/>
</dbReference>
<sequence length="104" mass="11271">MDDQSCAGVALFAEYMAQEYTAGRWVPTPHERQFAEDVARGDLTAPFLRSAVRQAPTGSRLGGMLAQAAEFLEYGGTQDGLVPVRQLLDAIAPELPPRRLPAGR</sequence>
<gene>
    <name evidence="1" type="ORF">GCM10010218_63950</name>
</gene>
<evidence type="ECO:0000313" key="1">
    <source>
        <dbReference type="EMBL" id="GHF74037.1"/>
    </source>
</evidence>
<organism evidence="1 2">
    <name type="scientific">Streptomyces mashuensis</name>
    <dbReference type="NCBI Taxonomy" id="33904"/>
    <lineage>
        <taxon>Bacteria</taxon>
        <taxon>Bacillati</taxon>
        <taxon>Actinomycetota</taxon>
        <taxon>Actinomycetes</taxon>
        <taxon>Kitasatosporales</taxon>
        <taxon>Streptomycetaceae</taxon>
        <taxon>Streptomyces</taxon>
    </lineage>
</organism>
<dbReference type="AlphaFoldDB" id="A0A919EGR0"/>
<proteinExistence type="predicted"/>
<reference evidence="1" key="2">
    <citation type="submission" date="2020-09" db="EMBL/GenBank/DDBJ databases">
        <authorList>
            <person name="Sun Q."/>
            <person name="Ohkuma M."/>
        </authorList>
    </citation>
    <scope>NUCLEOTIDE SEQUENCE</scope>
    <source>
        <strain evidence="1">JCM 4059</strain>
    </source>
</reference>
<comment type="caution">
    <text evidence="1">The sequence shown here is derived from an EMBL/GenBank/DDBJ whole genome shotgun (WGS) entry which is preliminary data.</text>
</comment>
<accession>A0A919EGR0</accession>